<keyword evidence="2" id="KW-0732">Signal</keyword>
<proteinExistence type="predicted"/>
<feature type="region of interest" description="Disordered" evidence="1">
    <location>
        <begin position="100"/>
        <end position="123"/>
    </location>
</feature>
<evidence type="ECO:0000256" key="1">
    <source>
        <dbReference type="SAM" id="MobiDB-lite"/>
    </source>
</evidence>
<sequence length="351" mass="36256">MHPFTLLLPLLGLAAAAPPHGGTNFCKKALQSLGSAQQTAEARQYCSSRYPVGPLTVTKTSTIYSGTTTAVVTSTTSITTITSTQTSVTTTTSTVTCGVPTTTIPEPTTTAAAPTKRDADVSKPTAWSHYPANELKRACNCLQHHSTHTVTKTITAEHTSTSTTDVAGTTTTNTVSMSTATVYVADVPTFSIYVLGPAPTGGTNNNGNYWGLGGVSGSTYTQIIVNEGQSGATSFSLTADASLQVDSDPSTGTTYDGALAIEDSSFSGISPYLVYAQTPAGITADQTDGTQVTISCSITANSDNTCPMACITSAGNSYFNYCSYGLRLDPQGGSCGDYQHPFTPYAIAPTV</sequence>
<evidence type="ECO:0000256" key="2">
    <source>
        <dbReference type="SAM" id="SignalP"/>
    </source>
</evidence>
<dbReference type="AlphaFoldDB" id="A0A6A6Q4P0"/>
<organism evidence="3 4">
    <name type="scientific">Neohortaea acidophila</name>
    <dbReference type="NCBI Taxonomy" id="245834"/>
    <lineage>
        <taxon>Eukaryota</taxon>
        <taxon>Fungi</taxon>
        <taxon>Dikarya</taxon>
        <taxon>Ascomycota</taxon>
        <taxon>Pezizomycotina</taxon>
        <taxon>Dothideomycetes</taxon>
        <taxon>Dothideomycetidae</taxon>
        <taxon>Mycosphaerellales</taxon>
        <taxon>Teratosphaeriaceae</taxon>
        <taxon>Neohortaea</taxon>
    </lineage>
</organism>
<evidence type="ECO:0000313" key="3">
    <source>
        <dbReference type="EMBL" id="KAF2487398.1"/>
    </source>
</evidence>
<feature type="signal peptide" evidence="2">
    <location>
        <begin position="1"/>
        <end position="16"/>
    </location>
</feature>
<protein>
    <submittedName>
        <fullName evidence="3">Uncharacterized protein</fullName>
    </submittedName>
</protein>
<dbReference type="GeneID" id="54470170"/>
<feature type="chain" id="PRO_5025564826" evidence="2">
    <location>
        <begin position="17"/>
        <end position="351"/>
    </location>
</feature>
<reference evidence="3" key="1">
    <citation type="journal article" date="2020" name="Stud. Mycol.">
        <title>101 Dothideomycetes genomes: a test case for predicting lifestyles and emergence of pathogens.</title>
        <authorList>
            <person name="Haridas S."/>
            <person name="Albert R."/>
            <person name="Binder M."/>
            <person name="Bloem J."/>
            <person name="Labutti K."/>
            <person name="Salamov A."/>
            <person name="Andreopoulos B."/>
            <person name="Baker S."/>
            <person name="Barry K."/>
            <person name="Bills G."/>
            <person name="Bluhm B."/>
            <person name="Cannon C."/>
            <person name="Castanera R."/>
            <person name="Culley D."/>
            <person name="Daum C."/>
            <person name="Ezra D."/>
            <person name="Gonzalez J."/>
            <person name="Henrissat B."/>
            <person name="Kuo A."/>
            <person name="Liang C."/>
            <person name="Lipzen A."/>
            <person name="Lutzoni F."/>
            <person name="Magnuson J."/>
            <person name="Mondo S."/>
            <person name="Nolan M."/>
            <person name="Ohm R."/>
            <person name="Pangilinan J."/>
            <person name="Park H.-J."/>
            <person name="Ramirez L."/>
            <person name="Alfaro M."/>
            <person name="Sun H."/>
            <person name="Tritt A."/>
            <person name="Yoshinaga Y."/>
            <person name="Zwiers L.-H."/>
            <person name="Turgeon B."/>
            <person name="Goodwin S."/>
            <person name="Spatafora J."/>
            <person name="Crous P."/>
            <person name="Grigoriev I."/>
        </authorList>
    </citation>
    <scope>NUCLEOTIDE SEQUENCE</scope>
    <source>
        <strain evidence="3">CBS 113389</strain>
    </source>
</reference>
<dbReference type="Proteomes" id="UP000799767">
    <property type="component" value="Unassembled WGS sequence"/>
</dbReference>
<dbReference type="RefSeq" id="XP_033593967.1">
    <property type="nucleotide sequence ID" value="XM_033729168.1"/>
</dbReference>
<evidence type="ECO:0000313" key="4">
    <source>
        <dbReference type="Proteomes" id="UP000799767"/>
    </source>
</evidence>
<gene>
    <name evidence="3" type="ORF">BDY17DRAFT_10766</name>
</gene>
<feature type="compositionally biased region" description="Low complexity" evidence="1">
    <location>
        <begin position="100"/>
        <end position="114"/>
    </location>
</feature>
<dbReference type="EMBL" id="MU001631">
    <property type="protein sequence ID" value="KAF2487398.1"/>
    <property type="molecule type" value="Genomic_DNA"/>
</dbReference>
<keyword evidence="4" id="KW-1185">Reference proteome</keyword>
<name>A0A6A6Q4P0_9PEZI</name>
<accession>A0A6A6Q4P0</accession>